<organism evidence="1 2">
    <name type="scientific">Candidatus Falkowbacteria bacterium CG10_big_fil_rev_8_21_14_0_10_44_15</name>
    <dbReference type="NCBI Taxonomy" id="1974569"/>
    <lineage>
        <taxon>Bacteria</taxon>
        <taxon>Candidatus Falkowiibacteriota</taxon>
    </lineage>
</organism>
<gene>
    <name evidence="1" type="ORF">COU01_04695</name>
</gene>
<dbReference type="EMBL" id="PFAT01000060">
    <property type="protein sequence ID" value="PIR91904.1"/>
    <property type="molecule type" value="Genomic_DNA"/>
</dbReference>
<name>A0A2H0UYJ7_9BACT</name>
<protein>
    <submittedName>
        <fullName evidence="1">Uncharacterized protein</fullName>
    </submittedName>
</protein>
<proteinExistence type="predicted"/>
<evidence type="ECO:0000313" key="2">
    <source>
        <dbReference type="Proteomes" id="UP000228510"/>
    </source>
</evidence>
<reference evidence="2" key="1">
    <citation type="submission" date="2017-09" db="EMBL/GenBank/DDBJ databases">
        <title>Depth-based differentiation of microbial function through sediment-hosted aquifers and enrichment of novel symbionts in the deep terrestrial subsurface.</title>
        <authorList>
            <person name="Probst A.J."/>
            <person name="Ladd B."/>
            <person name="Jarett J.K."/>
            <person name="Geller-Mcgrath D.E."/>
            <person name="Sieber C.M.K."/>
            <person name="Emerson J.B."/>
            <person name="Anantharaman K."/>
            <person name="Thomas B.C."/>
            <person name="Malmstrom R."/>
            <person name="Stieglmeier M."/>
            <person name="Klingl A."/>
            <person name="Woyke T."/>
            <person name="Ryan C.M."/>
            <person name="Banfield J.F."/>
        </authorList>
    </citation>
    <scope>NUCLEOTIDE SEQUENCE [LARGE SCALE GENOMIC DNA]</scope>
</reference>
<accession>A0A2H0UYJ7</accession>
<sequence length="137" mass="15457">MQEGVVTMKDVDVVRRLVEGGSVPTAEINKRLDALCRGLLGKQTKGVPKIIVMNYGDPKTPLQGEQALDHHCKAMVAKMKMHIQELDVPVIADIMEVMILLVYREQKKIISFQDVQSRLPEDYYQLASEGWQMVCGM</sequence>
<dbReference type="AlphaFoldDB" id="A0A2H0UYJ7"/>
<dbReference type="Proteomes" id="UP000228510">
    <property type="component" value="Unassembled WGS sequence"/>
</dbReference>
<evidence type="ECO:0000313" key="1">
    <source>
        <dbReference type="EMBL" id="PIR91904.1"/>
    </source>
</evidence>
<comment type="caution">
    <text evidence="1">The sequence shown here is derived from an EMBL/GenBank/DDBJ whole genome shotgun (WGS) entry which is preliminary data.</text>
</comment>